<feature type="non-terminal residue" evidence="1">
    <location>
        <position position="1"/>
    </location>
</feature>
<organism evidence="1 2">
    <name type="scientific">Mycena maculata</name>
    <dbReference type="NCBI Taxonomy" id="230809"/>
    <lineage>
        <taxon>Eukaryota</taxon>
        <taxon>Fungi</taxon>
        <taxon>Dikarya</taxon>
        <taxon>Basidiomycota</taxon>
        <taxon>Agaricomycotina</taxon>
        <taxon>Agaricomycetes</taxon>
        <taxon>Agaricomycetidae</taxon>
        <taxon>Agaricales</taxon>
        <taxon>Marasmiineae</taxon>
        <taxon>Mycenaceae</taxon>
        <taxon>Mycena</taxon>
    </lineage>
</organism>
<name>A0AAD7H787_9AGAR</name>
<reference evidence="1" key="1">
    <citation type="submission" date="2023-03" db="EMBL/GenBank/DDBJ databases">
        <title>Massive genome expansion in bonnet fungi (Mycena s.s.) driven by repeated elements and novel gene families across ecological guilds.</title>
        <authorList>
            <consortium name="Lawrence Berkeley National Laboratory"/>
            <person name="Harder C.B."/>
            <person name="Miyauchi S."/>
            <person name="Viragh M."/>
            <person name="Kuo A."/>
            <person name="Thoen E."/>
            <person name="Andreopoulos B."/>
            <person name="Lu D."/>
            <person name="Skrede I."/>
            <person name="Drula E."/>
            <person name="Henrissat B."/>
            <person name="Morin E."/>
            <person name="Kohler A."/>
            <person name="Barry K."/>
            <person name="LaButti K."/>
            <person name="Morin E."/>
            <person name="Salamov A."/>
            <person name="Lipzen A."/>
            <person name="Mereny Z."/>
            <person name="Hegedus B."/>
            <person name="Baldrian P."/>
            <person name="Stursova M."/>
            <person name="Weitz H."/>
            <person name="Taylor A."/>
            <person name="Grigoriev I.V."/>
            <person name="Nagy L.G."/>
            <person name="Martin F."/>
            <person name="Kauserud H."/>
        </authorList>
    </citation>
    <scope>NUCLEOTIDE SEQUENCE</scope>
    <source>
        <strain evidence="1">CBHHK188m</strain>
    </source>
</reference>
<evidence type="ECO:0000313" key="2">
    <source>
        <dbReference type="Proteomes" id="UP001215280"/>
    </source>
</evidence>
<dbReference type="SUPFAM" id="SSF46689">
    <property type="entry name" value="Homeodomain-like"/>
    <property type="match status" value="1"/>
</dbReference>
<comment type="caution">
    <text evidence="1">The sequence shown here is derived from an EMBL/GenBank/DDBJ whole genome shotgun (WGS) entry which is preliminary data.</text>
</comment>
<keyword evidence="2" id="KW-1185">Reference proteome</keyword>
<feature type="non-terminal residue" evidence="1">
    <location>
        <position position="109"/>
    </location>
</feature>
<protein>
    <submittedName>
        <fullName evidence="1">Uncharacterized protein</fullName>
    </submittedName>
</protein>
<sequence>QHHNRKQDEIARDLQISLSSVEKILARYRKDSQGIHPPPTLRVRGRPRILQVADVDFLVGLVQRTPDMYLHEMQEELRELCGVEASLLSIWRALRRRGFTRKRVRSDLL</sequence>
<dbReference type="AlphaFoldDB" id="A0AAD7H787"/>
<proteinExistence type="predicted"/>
<gene>
    <name evidence="1" type="ORF">DFH07DRAFT_695935</name>
</gene>
<dbReference type="Proteomes" id="UP001215280">
    <property type="component" value="Unassembled WGS sequence"/>
</dbReference>
<dbReference type="InterPro" id="IPR009057">
    <property type="entry name" value="Homeodomain-like_sf"/>
</dbReference>
<evidence type="ECO:0000313" key="1">
    <source>
        <dbReference type="EMBL" id="KAJ7713697.1"/>
    </source>
</evidence>
<accession>A0AAD7H787</accession>
<dbReference type="EMBL" id="JARJLG010000387">
    <property type="protein sequence ID" value="KAJ7713697.1"/>
    <property type="molecule type" value="Genomic_DNA"/>
</dbReference>